<evidence type="ECO:0000256" key="3">
    <source>
        <dbReference type="ARBA" id="ARBA00022927"/>
    </source>
</evidence>
<dbReference type="InParanoid" id="A0A1E7ERZ8"/>
<sequence>MPDGEYPEFYSFPPFFTIQPVEATKEKQLSLWNELIIQYYTIQKLNKILIVHECPLWYNKKIQRKLSKESIDIIMDNLIKSGRGEWIDTESKTTCRILWRKPEELATDIYEWAISSGNIAGGICTIYELHSGEDVHGMSFHGIDEDLLRRALKILEDDGKCTIFKGETSSEDGIKFY</sequence>
<evidence type="ECO:0000313" key="6">
    <source>
        <dbReference type="Proteomes" id="UP000095751"/>
    </source>
</evidence>
<evidence type="ECO:0000313" key="5">
    <source>
        <dbReference type="EMBL" id="OEU08629.1"/>
    </source>
</evidence>
<gene>
    <name evidence="5" type="ORF">FRACYDRAFT_277566</name>
</gene>
<dbReference type="KEGG" id="fcy:FRACYDRAFT_277566"/>
<keyword evidence="2" id="KW-0813">Transport</keyword>
<dbReference type="OrthoDB" id="245150at2759"/>
<reference evidence="5 6" key="1">
    <citation type="submission" date="2016-09" db="EMBL/GenBank/DDBJ databases">
        <title>Extensive genetic diversity and differential bi-allelic expression allows diatom success in the polar Southern Ocean.</title>
        <authorList>
            <consortium name="DOE Joint Genome Institute"/>
            <person name="Mock T."/>
            <person name="Otillar R.P."/>
            <person name="Strauss J."/>
            <person name="Dupont C."/>
            <person name="Frickenhaus S."/>
            <person name="Maumus F."/>
            <person name="Mcmullan M."/>
            <person name="Sanges R."/>
            <person name="Schmutz J."/>
            <person name="Toseland A."/>
            <person name="Valas R."/>
            <person name="Veluchamy A."/>
            <person name="Ward B.J."/>
            <person name="Allen A."/>
            <person name="Barry K."/>
            <person name="Falciatore A."/>
            <person name="Ferrante M."/>
            <person name="Fortunato A.E."/>
            <person name="Gloeckner G."/>
            <person name="Gruber A."/>
            <person name="Hipkin R."/>
            <person name="Janech M."/>
            <person name="Kroth P."/>
            <person name="Leese F."/>
            <person name="Lindquist E."/>
            <person name="Lyon B.R."/>
            <person name="Martin J."/>
            <person name="Mayer C."/>
            <person name="Parker M."/>
            <person name="Quesneville H."/>
            <person name="Raymond J."/>
            <person name="Uhlig C."/>
            <person name="Valentin K.U."/>
            <person name="Worden A.Z."/>
            <person name="Armbrust E.V."/>
            <person name="Bowler C."/>
            <person name="Green B."/>
            <person name="Moulton V."/>
            <person name="Van Oosterhout C."/>
            <person name="Grigoriev I."/>
        </authorList>
    </citation>
    <scope>NUCLEOTIDE SEQUENCE [LARGE SCALE GENOMIC DNA]</scope>
    <source>
        <strain evidence="5 6">CCMP1102</strain>
    </source>
</reference>
<accession>A0A1E7ERZ8</accession>
<protein>
    <recommendedName>
        <fullName evidence="4">ESCRT-II complex subunit VPS25</fullName>
    </recommendedName>
</protein>
<name>A0A1E7ERZ8_9STRA</name>
<dbReference type="Gene3D" id="1.10.10.570">
    <property type="entry name" value="Winged helix' DNA-binding domain. Chain C. Domain 1"/>
    <property type="match status" value="1"/>
</dbReference>
<organism evidence="5 6">
    <name type="scientific">Fragilariopsis cylindrus CCMP1102</name>
    <dbReference type="NCBI Taxonomy" id="635003"/>
    <lineage>
        <taxon>Eukaryota</taxon>
        <taxon>Sar</taxon>
        <taxon>Stramenopiles</taxon>
        <taxon>Ochrophyta</taxon>
        <taxon>Bacillariophyta</taxon>
        <taxon>Bacillariophyceae</taxon>
        <taxon>Bacillariophycidae</taxon>
        <taxon>Bacillariales</taxon>
        <taxon>Bacillariaceae</taxon>
        <taxon>Fragilariopsis</taxon>
    </lineage>
</organism>
<dbReference type="InterPro" id="IPR036388">
    <property type="entry name" value="WH-like_DNA-bd_sf"/>
</dbReference>
<dbReference type="AlphaFoldDB" id="A0A1E7ERZ8"/>
<dbReference type="Pfam" id="PF05871">
    <property type="entry name" value="ESCRT-II"/>
    <property type="match status" value="1"/>
</dbReference>
<dbReference type="GO" id="GO:0000814">
    <property type="term" value="C:ESCRT II complex"/>
    <property type="evidence" value="ECO:0007669"/>
    <property type="project" value="InterPro"/>
</dbReference>
<proteinExistence type="inferred from homology"/>
<dbReference type="PANTHER" id="PTHR13149:SF0">
    <property type="entry name" value="VACUOLAR PROTEIN-SORTING-ASSOCIATED PROTEIN 25"/>
    <property type="match status" value="1"/>
</dbReference>
<dbReference type="InterPro" id="IPR014041">
    <property type="entry name" value="ESCRT-II_cplx_Vps25-sub_N"/>
</dbReference>
<keyword evidence="6" id="KW-1185">Reference proteome</keyword>
<dbReference type="Gene3D" id="1.10.10.10">
    <property type="entry name" value="Winged helix-like DNA-binding domain superfamily/Winged helix DNA-binding domain"/>
    <property type="match status" value="1"/>
</dbReference>
<dbReference type="InterPro" id="IPR036390">
    <property type="entry name" value="WH_DNA-bd_sf"/>
</dbReference>
<dbReference type="Proteomes" id="UP000095751">
    <property type="component" value="Unassembled WGS sequence"/>
</dbReference>
<keyword evidence="3" id="KW-0653">Protein transport</keyword>
<dbReference type="GO" id="GO:0042803">
    <property type="term" value="F:protein homodimerization activity"/>
    <property type="evidence" value="ECO:0007669"/>
    <property type="project" value="TreeGrafter"/>
</dbReference>
<dbReference type="SUPFAM" id="SSF46785">
    <property type="entry name" value="Winged helix' DNA-binding domain"/>
    <property type="match status" value="2"/>
</dbReference>
<evidence type="ECO:0000256" key="1">
    <source>
        <dbReference type="ARBA" id="ARBA00009674"/>
    </source>
</evidence>
<dbReference type="PANTHER" id="PTHR13149">
    <property type="entry name" value="VACUOLAR PROTEIN SORTING-ASSOCIATED PROTEIN VPS25"/>
    <property type="match status" value="1"/>
</dbReference>
<evidence type="ECO:0000256" key="2">
    <source>
        <dbReference type="ARBA" id="ARBA00022448"/>
    </source>
</evidence>
<dbReference type="FunFam" id="1.10.10.10:FF:000141">
    <property type="entry name" value="vacuolar protein-sorting-associated protein 25"/>
    <property type="match status" value="1"/>
</dbReference>
<dbReference type="GO" id="GO:0016236">
    <property type="term" value="P:macroautophagy"/>
    <property type="evidence" value="ECO:0007669"/>
    <property type="project" value="UniProtKB-ARBA"/>
</dbReference>
<dbReference type="GO" id="GO:0005198">
    <property type="term" value="F:structural molecule activity"/>
    <property type="evidence" value="ECO:0007669"/>
    <property type="project" value="TreeGrafter"/>
</dbReference>
<dbReference type="InterPro" id="IPR008570">
    <property type="entry name" value="ESCRT-II_cplx_Vps25-sub"/>
</dbReference>
<dbReference type="EMBL" id="KV784379">
    <property type="protein sequence ID" value="OEU08629.1"/>
    <property type="molecule type" value="Genomic_DNA"/>
</dbReference>
<evidence type="ECO:0000256" key="4">
    <source>
        <dbReference type="ARBA" id="ARBA00030094"/>
    </source>
</evidence>
<dbReference type="GO" id="GO:0043328">
    <property type="term" value="P:protein transport to vacuole involved in ubiquitin-dependent protein catabolic process via the multivesicular body sorting pathway"/>
    <property type="evidence" value="ECO:0007669"/>
    <property type="project" value="TreeGrafter"/>
</dbReference>
<comment type="similarity">
    <text evidence="1">Belongs to the VPS25 family.</text>
</comment>